<comment type="caution">
    <text evidence="2">The sequence shown here is derived from an EMBL/GenBank/DDBJ whole genome shotgun (WGS) entry which is preliminary data.</text>
</comment>
<dbReference type="EMBL" id="VCAU01000016">
    <property type="protein sequence ID" value="KAF9891874.1"/>
    <property type="molecule type" value="Genomic_DNA"/>
</dbReference>
<evidence type="ECO:0000256" key="1">
    <source>
        <dbReference type="SAM" id="MobiDB-lite"/>
    </source>
</evidence>
<name>A0AAD4CSF2_ASPNN</name>
<sequence>MNRLSYSSARFSMASSDHDRPHGWPRITESSPVRDLGPGTMDYERCAALHNRLLTIAVEGGGGTMPSSPLTWLRATIPATPQQLDRRFFCRQY</sequence>
<gene>
    <name evidence="2" type="ORF">FE257_003359</name>
</gene>
<dbReference type="AlphaFoldDB" id="A0AAD4CSF2"/>
<keyword evidence="3" id="KW-1185">Reference proteome</keyword>
<accession>A0AAD4CSF2</accession>
<evidence type="ECO:0000313" key="2">
    <source>
        <dbReference type="EMBL" id="KAF9891874.1"/>
    </source>
</evidence>
<organism evidence="2 3">
    <name type="scientific">Aspergillus nanangensis</name>
    <dbReference type="NCBI Taxonomy" id="2582783"/>
    <lineage>
        <taxon>Eukaryota</taxon>
        <taxon>Fungi</taxon>
        <taxon>Dikarya</taxon>
        <taxon>Ascomycota</taxon>
        <taxon>Pezizomycotina</taxon>
        <taxon>Eurotiomycetes</taxon>
        <taxon>Eurotiomycetidae</taxon>
        <taxon>Eurotiales</taxon>
        <taxon>Aspergillaceae</taxon>
        <taxon>Aspergillus</taxon>
        <taxon>Aspergillus subgen. Circumdati</taxon>
    </lineage>
</organism>
<protein>
    <submittedName>
        <fullName evidence="2">Uncharacterized protein</fullName>
    </submittedName>
</protein>
<dbReference type="Proteomes" id="UP001194746">
    <property type="component" value="Unassembled WGS sequence"/>
</dbReference>
<evidence type="ECO:0000313" key="3">
    <source>
        <dbReference type="Proteomes" id="UP001194746"/>
    </source>
</evidence>
<reference evidence="2" key="1">
    <citation type="journal article" date="2019" name="Beilstein J. Org. Chem.">
        <title>Nanangenines: drimane sesquiterpenoids as the dominant metabolite cohort of a novel Australian fungus, Aspergillus nanangensis.</title>
        <authorList>
            <person name="Lacey H.J."/>
            <person name="Gilchrist C.L.M."/>
            <person name="Crombie A."/>
            <person name="Kalaitzis J.A."/>
            <person name="Vuong D."/>
            <person name="Rutledge P.J."/>
            <person name="Turner P."/>
            <person name="Pitt J.I."/>
            <person name="Lacey E."/>
            <person name="Chooi Y.H."/>
            <person name="Piggott A.M."/>
        </authorList>
    </citation>
    <scope>NUCLEOTIDE SEQUENCE</scope>
    <source>
        <strain evidence="2">MST-FP2251</strain>
    </source>
</reference>
<feature type="compositionally biased region" description="Low complexity" evidence="1">
    <location>
        <begin position="1"/>
        <end position="15"/>
    </location>
</feature>
<reference evidence="2" key="2">
    <citation type="submission" date="2020-02" db="EMBL/GenBank/DDBJ databases">
        <authorList>
            <person name="Gilchrist C.L.M."/>
            <person name="Chooi Y.-H."/>
        </authorList>
    </citation>
    <scope>NUCLEOTIDE SEQUENCE</scope>
    <source>
        <strain evidence="2">MST-FP2251</strain>
    </source>
</reference>
<proteinExistence type="predicted"/>
<feature type="region of interest" description="Disordered" evidence="1">
    <location>
        <begin position="1"/>
        <end position="38"/>
    </location>
</feature>